<sequence length="123" mass="12661">MAGKIRLSLLVATLLAVLVAACAGPVTPLADASSESPAPTASGLPTMLYTHCGIKELQVDDTFFLAETPLDDGQGNPPPGWGNPYQAGTVTVSGSKAVFRDDNGHIFTFLARPGATGFLNICS</sequence>
<evidence type="ECO:0000313" key="2">
    <source>
        <dbReference type="EMBL" id="MFC4398287.1"/>
    </source>
</evidence>
<keyword evidence="3" id="KW-1185">Reference proteome</keyword>
<dbReference type="RefSeq" id="WP_376979702.1">
    <property type="nucleotide sequence ID" value="NZ_JBHSDQ010000013.1"/>
</dbReference>
<protein>
    <submittedName>
        <fullName evidence="2">Uncharacterized protein</fullName>
    </submittedName>
</protein>
<dbReference type="EMBL" id="JBHSDQ010000013">
    <property type="protein sequence ID" value="MFC4398287.1"/>
    <property type="molecule type" value="Genomic_DNA"/>
</dbReference>
<feature type="signal peptide" evidence="1">
    <location>
        <begin position="1"/>
        <end position="23"/>
    </location>
</feature>
<reference evidence="3" key="1">
    <citation type="journal article" date="2019" name="Int. J. Syst. Evol. Microbiol.">
        <title>The Global Catalogue of Microorganisms (GCM) 10K type strain sequencing project: providing services to taxonomists for standard genome sequencing and annotation.</title>
        <authorList>
            <consortium name="The Broad Institute Genomics Platform"/>
            <consortium name="The Broad Institute Genome Sequencing Center for Infectious Disease"/>
            <person name="Wu L."/>
            <person name="Ma J."/>
        </authorList>
    </citation>
    <scope>NUCLEOTIDE SEQUENCE [LARGE SCALE GENOMIC DNA]</scope>
    <source>
        <strain evidence="3">PJ61</strain>
    </source>
</reference>
<organism evidence="2 3">
    <name type="scientific">Arthrobacter sedimenti</name>
    <dbReference type="NCBI Taxonomy" id="2694931"/>
    <lineage>
        <taxon>Bacteria</taxon>
        <taxon>Bacillati</taxon>
        <taxon>Actinomycetota</taxon>
        <taxon>Actinomycetes</taxon>
        <taxon>Micrococcales</taxon>
        <taxon>Micrococcaceae</taxon>
        <taxon>Arthrobacter</taxon>
    </lineage>
</organism>
<evidence type="ECO:0000313" key="3">
    <source>
        <dbReference type="Proteomes" id="UP001595778"/>
    </source>
</evidence>
<feature type="chain" id="PRO_5046752614" evidence="1">
    <location>
        <begin position="24"/>
        <end position="123"/>
    </location>
</feature>
<comment type="caution">
    <text evidence="2">The sequence shown here is derived from an EMBL/GenBank/DDBJ whole genome shotgun (WGS) entry which is preliminary data.</text>
</comment>
<dbReference type="PROSITE" id="PS51257">
    <property type="entry name" value="PROKAR_LIPOPROTEIN"/>
    <property type="match status" value="1"/>
</dbReference>
<keyword evidence="1" id="KW-0732">Signal</keyword>
<name>A0ABV8WNG0_9MICC</name>
<evidence type="ECO:0000256" key="1">
    <source>
        <dbReference type="SAM" id="SignalP"/>
    </source>
</evidence>
<gene>
    <name evidence="2" type="ORF">ACFO0G_19510</name>
</gene>
<proteinExistence type="predicted"/>
<dbReference type="Proteomes" id="UP001595778">
    <property type="component" value="Unassembled WGS sequence"/>
</dbReference>
<accession>A0ABV8WNG0</accession>